<gene>
    <name evidence="2" type="ORF">ZEAMMB73_Zm00001d037090</name>
    <name evidence="4" type="ORF">ZEAMMB73_Zm00001d040217</name>
    <name evidence="5" type="ORF">ZEAMMB73_Zm00001d042077</name>
    <name evidence="3" type="ORF">ZEAMMB73_Zm00001d045904</name>
    <name evidence="1" type="ORF">ZEAMMB73_Zm00001d053136</name>
</gene>
<sequence length="46" mass="5256">MDIVLAFSLHGLRTEPAWTGNEPDYQTLNTNVISCRLKVGSRFLQY</sequence>
<organism evidence="2">
    <name type="scientific">Zea mays</name>
    <name type="common">Maize</name>
    <dbReference type="NCBI Taxonomy" id="4577"/>
    <lineage>
        <taxon>Eukaryota</taxon>
        <taxon>Viridiplantae</taxon>
        <taxon>Streptophyta</taxon>
        <taxon>Embryophyta</taxon>
        <taxon>Tracheophyta</taxon>
        <taxon>Spermatophyta</taxon>
        <taxon>Magnoliopsida</taxon>
        <taxon>Liliopsida</taxon>
        <taxon>Poales</taxon>
        <taxon>Poaceae</taxon>
        <taxon>PACMAD clade</taxon>
        <taxon>Panicoideae</taxon>
        <taxon>Andropogonodae</taxon>
        <taxon>Andropogoneae</taxon>
        <taxon>Tripsacinae</taxon>
        <taxon>Zea</taxon>
    </lineage>
</organism>
<evidence type="ECO:0000313" key="3">
    <source>
        <dbReference type="EMBL" id="AQL03405.1"/>
    </source>
</evidence>
<evidence type="ECO:0000313" key="5">
    <source>
        <dbReference type="EMBL" id="ONM34467.1"/>
    </source>
</evidence>
<dbReference type="EMBL" id="CM007649">
    <property type="protein sequence ID" value="ONM34468.1"/>
    <property type="molecule type" value="Genomic_DNA"/>
</dbReference>
<dbReference type="EMBL" id="CM000782">
    <property type="protein sequence ID" value="AQK82820.1"/>
    <property type="molecule type" value="Genomic_DNA"/>
</dbReference>
<reference evidence="2" key="1">
    <citation type="submission" date="2015-12" db="EMBL/GenBank/DDBJ databases">
        <title>Update maize B73 reference genome by single molecule sequencing technologies.</title>
        <authorList>
            <consortium name="Maize Genome Sequencing Project"/>
            <person name="Ware D."/>
        </authorList>
    </citation>
    <scope>NUCLEOTIDE SEQUENCE</scope>
    <source>
        <tissue evidence="2">Seedling</tissue>
    </source>
</reference>
<accession>A0A8J8YQ55</accession>
<dbReference type="InParanoid" id="A0A1D6LTU7"/>
<name>A0A1D6LTU7_MAIZE</name>
<dbReference type="EMBL" id="CM000785">
    <property type="protein sequence ID" value="AQL03405.1"/>
    <property type="molecule type" value="Genomic_DNA"/>
</dbReference>
<accession>A0A3L6F1E5</accession>
<dbReference type="EMBL" id="CM007649">
    <property type="protein sequence ID" value="ONM34467.1"/>
    <property type="molecule type" value="Genomic_DNA"/>
</dbReference>
<accession>A0A3L6DH81</accession>
<dbReference type="EMBL" id="CM000780">
    <property type="protein sequence ID" value="AQK58813.1"/>
    <property type="molecule type" value="Genomic_DNA"/>
</dbReference>
<evidence type="ECO:0000313" key="4">
    <source>
        <dbReference type="EMBL" id="ONM30845.1"/>
    </source>
</evidence>
<dbReference type="EMBL" id="CM007649">
    <property type="protein sequence ID" value="ONM30845.1"/>
    <property type="molecule type" value="Genomic_DNA"/>
</dbReference>
<proteinExistence type="predicted"/>
<accession>A0A1D6LTU7</accession>
<evidence type="ECO:0000313" key="2">
    <source>
        <dbReference type="EMBL" id="AQK82820.1"/>
    </source>
</evidence>
<dbReference type="AlphaFoldDB" id="A0A1D6LTU7"/>
<evidence type="ECO:0000313" key="1">
    <source>
        <dbReference type="EMBL" id="AQK58813.1"/>
    </source>
</evidence>
<protein>
    <submittedName>
        <fullName evidence="2">Uncharacterized protein</fullName>
    </submittedName>
</protein>